<organism evidence="1 2">
    <name type="scientific">Rotaria magnacalcarata</name>
    <dbReference type="NCBI Taxonomy" id="392030"/>
    <lineage>
        <taxon>Eukaryota</taxon>
        <taxon>Metazoa</taxon>
        <taxon>Spiralia</taxon>
        <taxon>Gnathifera</taxon>
        <taxon>Rotifera</taxon>
        <taxon>Eurotatoria</taxon>
        <taxon>Bdelloidea</taxon>
        <taxon>Philodinida</taxon>
        <taxon>Philodinidae</taxon>
        <taxon>Rotaria</taxon>
    </lineage>
</organism>
<comment type="caution">
    <text evidence="1">The sequence shown here is derived from an EMBL/GenBank/DDBJ whole genome shotgun (WGS) entry which is preliminary data.</text>
</comment>
<evidence type="ECO:0000313" key="1">
    <source>
        <dbReference type="EMBL" id="CAF5174736.1"/>
    </source>
</evidence>
<evidence type="ECO:0000313" key="2">
    <source>
        <dbReference type="Proteomes" id="UP000681720"/>
    </source>
</evidence>
<dbReference type="EMBL" id="CAJOBJ010325667">
    <property type="protein sequence ID" value="CAF5174736.1"/>
    <property type="molecule type" value="Genomic_DNA"/>
</dbReference>
<dbReference type="AlphaFoldDB" id="A0A8S3H135"/>
<reference evidence="1" key="1">
    <citation type="submission" date="2021-02" db="EMBL/GenBank/DDBJ databases">
        <authorList>
            <person name="Nowell W R."/>
        </authorList>
    </citation>
    <scope>NUCLEOTIDE SEQUENCE</scope>
</reference>
<dbReference type="Proteomes" id="UP000681720">
    <property type="component" value="Unassembled WGS sequence"/>
</dbReference>
<accession>A0A8S3H135</accession>
<gene>
    <name evidence="1" type="ORF">GIL414_LOCUS67299</name>
</gene>
<protein>
    <submittedName>
        <fullName evidence="1">Uncharacterized protein</fullName>
    </submittedName>
</protein>
<proteinExistence type="predicted"/>
<sequence>MARNHQEIRKEIQRIEGQLLVAKQICRENLKEINRLKIEQENDFILQEMNRLLSIKSLNSNEHIEQFNQLLHLVYQQQKRQSIALDNTVQLNKQVSLKFKIIF</sequence>
<name>A0A8S3H135_9BILA</name>